<accession>A0ABV2X5H4</accession>
<protein>
    <submittedName>
        <fullName evidence="1">Uncharacterized protein</fullName>
    </submittedName>
</protein>
<evidence type="ECO:0000313" key="2">
    <source>
        <dbReference type="Proteomes" id="UP001550535"/>
    </source>
</evidence>
<keyword evidence="2" id="KW-1185">Reference proteome</keyword>
<evidence type="ECO:0000313" key="1">
    <source>
        <dbReference type="EMBL" id="MEU2121120.1"/>
    </source>
</evidence>
<gene>
    <name evidence="1" type="ORF">ABZ507_04740</name>
</gene>
<dbReference type="Proteomes" id="UP001550535">
    <property type="component" value="Unassembled WGS sequence"/>
</dbReference>
<reference evidence="1 2" key="1">
    <citation type="submission" date="2024-06" db="EMBL/GenBank/DDBJ databases">
        <title>The Natural Products Discovery Center: Release of the First 8490 Sequenced Strains for Exploring Actinobacteria Biosynthetic Diversity.</title>
        <authorList>
            <person name="Kalkreuter E."/>
            <person name="Kautsar S.A."/>
            <person name="Yang D."/>
            <person name="Bader C.D."/>
            <person name="Teijaro C.N."/>
            <person name="Fluegel L."/>
            <person name="Davis C.M."/>
            <person name="Simpson J.R."/>
            <person name="Lauterbach L."/>
            <person name="Steele A.D."/>
            <person name="Gui C."/>
            <person name="Meng S."/>
            <person name="Li G."/>
            <person name="Viehrig K."/>
            <person name="Ye F."/>
            <person name="Su P."/>
            <person name="Kiefer A.F."/>
            <person name="Nichols A."/>
            <person name="Cepeda A.J."/>
            <person name="Yan W."/>
            <person name="Fan B."/>
            <person name="Jiang Y."/>
            <person name="Adhikari A."/>
            <person name="Zheng C.-J."/>
            <person name="Schuster L."/>
            <person name="Cowan T.M."/>
            <person name="Smanski M.J."/>
            <person name="Chevrette M.G."/>
            <person name="De Carvalho L.P.S."/>
            <person name="Shen B."/>
        </authorList>
    </citation>
    <scope>NUCLEOTIDE SEQUENCE [LARGE SCALE GENOMIC DNA]</scope>
    <source>
        <strain evidence="1 2">NPDC019434</strain>
    </source>
</reference>
<proteinExistence type="predicted"/>
<name>A0ABV2X5H4_9NOCA</name>
<comment type="caution">
    <text evidence="1">The sequence shown here is derived from an EMBL/GenBank/DDBJ whole genome shotgun (WGS) entry which is preliminary data.</text>
</comment>
<organism evidence="1 2">
    <name type="scientific">Nocardia niwae</name>
    <dbReference type="NCBI Taxonomy" id="626084"/>
    <lineage>
        <taxon>Bacteria</taxon>
        <taxon>Bacillati</taxon>
        <taxon>Actinomycetota</taxon>
        <taxon>Actinomycetes</taxon>
        <taxon>Mycobacteriales</taxon>
        <taxon>Nocardiaceae</taxon>
        <taxon>Nocardia</taxon>
    </lineage>
</organism>
<sequence>MTRTDPQEFSTLLDTIAQGHSAGDGTVSVESSTLIPEVRTANVPQEVKDAVQPAETGMLEQLRHTDDAAYAYAQRVLAGDISGEQFEDLINQLMESAQTQFIQLQDSTKAALRSLGSQHPDWQGVIVSVFEAVTNLQLNLLTKEFDFLQSLMSHTPQQAGQVNGFFSDLMRHLVDGWSQIVG</sequence>
<dbReference type="RefSeq" id="WP_063024758.1">
    <property type="nucleotide sequence ID" value="NZ_JBEYBM010000035.1"/>
</dbReference>
<dbReference type="EMBL" id="JBEYBR010000007">
    <property type="protein sequence ID" value="MEU2121120.1"/>
    <property type="molecule type" value="Genomic_DNA"/>
</dbReference>